<dbReference type="EMBL" id="LAZR01000971">
    <property type="protein sequence ID" value="KKN53440.1"/>
    <property type="molecule type" value="Genomic_DNA"/>
</dbReference>
<dbReference type="AlphaFoldDB" id="A0A0F9RAA0"/>
<name>A0A0F9RAA0_9ZZZZ</name>
<accession>A0A0F9RAA0</accession>
<gene>
    <name evidence="1" type="ORF">LCGC14_0602240</name>
</gene>
<organism evidence="1">
    <name type="scientific">marine sediment metagenome</name>
    <dbReference type="NCBI Taxonomy" id="412755"/>
    <lineage>
        <taxon>unclassified sequences</taxon>
        <taxon>metagenomes</taxon>
        <taxon>ecological metagenomes</taxon>
    </lineage>
</organism>
<proteinExistence type="predicted"/>
<protein>
    <submittedName>
        <fullName evidence="1">Uncharacterized protein</fullName>
    </submittedName>
</protein>
<evidence type="ECO:0000313" key="1">
    <source>
        <dbReference type="EMBL" id="KKN53440.1"/>
    </source>
</evidence>
<sequence length="404" mass="46146">MSRRLEDWITNWIEFQENTEPPLAFKEWTAISIVAAALQRKCYLDFGHLVVYPNMYIILIGPSGCRKGTAMTPGRDMLNSAGIKLSAESTTREALIRALKHSTKSTSNLLSGIVDSHASLTIYSQELTVFMGYNNVQLMTDMTDLFDCRDPWNYDTKDEALKDYINKTWLNMLGATTPETLHAALPSEAIGGGFTSRIVFVYATKKGKVVPIPYMTEDEKALRRTLESDLKEILMMDGVFKYDKGFISKYTDWRYYYEKNPPFKDFRLAGYMERKPVHLLKLCMIISASESNDKIITADTFDRVLTILERVERNMPNVYAGFGESRDASVLARVMTDIMLAAERGVTFEELISKYYYDIDSDNMHRILRTLGAMNEFDYQRAEGTAVVKMIYKGKPNESTKPKD</sequence>
<dbReference type="InterPro" id="IPR025048">
    <property type="entry name" value="DUF3987"/>
</dbReference>
<dbReference type="Pfam" id="PF13148">
    <property type="entry name" value="DUF3987"/>
    <property type="match status" value="1"/>
</dbReference>
<comment type="caution">
    <text evidence="1">The sequence shown here is derived from an EMBL/GenBank/DDBJ whole genome shotgun (WGS) entry which is preliminary data.</text>
</comment>
<reference evidence="1" key="1">
    <citation type="journal article" date="2015" name="Nature">
        <title>Complex archaea that bridge the gap between prokaryotes and eukaryotes.</title>
        <authorList>
            <person name="Spang A."/>
            <person name="Saw J.H."/>
            <person name="Jorgensen S.L."/>
            <person name="Zaremba-Niedzwiedzka K."/>
            <person name="Martijn J."/>
            <person name="Lind A.E."/>
            <person name="van Eijk R."/>
            <person name="Schleper C."/>
            <person name="Guy L."/>
            <person name="Ettema T.J."/>
        </authorList>
    </citation>
    <scope>NUCLEOTIDE SEQUENCE</scope>
</reference>